<reference evidence="1" key="1">
    <citation type="submission" date="2013-12" db="EMBL/GenBank/DDBJ databases">
        <authorList>
            <person name="Omoto C.K."/>
            <person name="Sibley D."/>
            <person name="Venepally P."/>
            <person name="Hadjithomas M."/>
            <person name="Karamycheva S."/>
            <person name="Brunk B."/>
            <person name="Roos D."/>
            <person name="Caler E."/>
            <person name="Lorenzi H."/>
        </authorList>
    </citation>
    <scope>NUCLEOTIDE SEQUENCE</scope>
</reference>
<gene>
    <name evidence="1" type="ORF">GNI_116040</name>
</gene>
<dbReference type="VEuPathDB" id="CryptoDB:GNI_116040"/>
<name>A0A023B3C2_GRENI</name>
<sequence length="56" mass="6600">MVRFRTDLSTWVEILLDSCGQSLWKSWLKNTSRELNVDELVISPPLKTILKCFERC</sequence>
<dbReference type="GeneID" id="22914130"/>
<dbReference type="EMBL" id="AFNH02000862">
    <property type="protein sequence ID" value="EZG55214.1"/>
    <property type="molecule type" value="Genomic_DNA"/>
</dbReference>
<evidence type="ECO:0000313" key="1">
    <source>
        <dbReference type="EMBL" id="EZG55214.1"/>
    </source>
</evidence>
<proteinExistence type="predicted"/>
<dbReference type="RefSeq" id="XP_011131709.1">
    <property type="nucleotide sequence ID" value="XM_011133407.1"/>
</dbReference>
<accession>A0A023B3C2</accession>
<organism evidence="1 2">
    <name type="scientific">Gregarina niphandrodes</name>
    <name type="common">Septate eugregarine</name>
    <dbReference type="NCBI Taxonomy" id="110365"/>
    <lineage>
        <taxon>Eukaryota</taxon>
        <taxon>Sar</taxon>
        <taxon>Alveolata</taxon>
        <taxon>Apicomplexa</taxon>
        <taxon>Conoidasida</taxon>
        <taxon>Gregarinasina</taxon>
        <taxon>Eugregarinorida</taxon>
        <taxon>Gregarinidae</taxon>
        <taxon>Gregarina</taxon>
    </lineage>
</organism>
<dbReference type="AlphaFoldDB" id="A0A023B3C2"/>
<comment type="caution">
    <text evidence="1">The sequence shown here is derived from an EMBL/GenBank/DDBJ whole genome shotgun (WGS) entry which is preliminary data.</text>
</comment>
<dbReference type="Proteomes" id="UP000019763">
    <property type="component" value="Unassembled WGS sequence"/>
</dbReference>
<protein>
    <submittedName>
        <fullName evidence="1">Uncharacterized protein</fullName>
    </submittedName>
</protein>
<evidence type="ECO:0000313" key="2">
    <source>
        <dbReference type="Proteomes" id="UP000019763"/>
    </source>
</evidence>
<keyword evidence="2" id="KW-1185">Reference proteome</keyword>